<organism evidence="2 3">
    <name type="scientific">Solirubrobacter pauli</name>
    <dbReference type="NCBI Taxonomy" id="166793"/>
    <lineage>
        <taxon>Bacteria</taxon>
        <taxon>Bacillati</taxon>
        <taxon>Actinomycetota</taxon>
        <taxon>Thermoleophilia</taxon>
        <taxon>Solirubrobacterales</taxon>
        <taxon>Solirubrobacteraceae</taxon>
        <taxon>Solirubrobacter</taxon>
    </lineage>
</organism>
<dbReference type="CDD" id="cd04182">
    <property type="entry name" value="GT_2_like_f"/>
    <property type="match status" value="1"/>
</dbReference>
<reference evidence="2 3" key="1">
    <citation type="submission" date="2018-10" db="EMBL/GenBank/DDBJ databases">
        <title>Genomic Encyclopedia of Archaeal and Bacterial Type Strains, Phase II (KMG-II): from individual species to whole genera.</title>
        <authorList>
            <person name="Goeker M."/>
        </authorList>
    </citation>
    <scope>NUCLEOTIDE SEQUENCE [LARGE SCALE GENOMIC DNA]</scope>
    <source>
        <strain evidence="2 3">DSM 14954</strain>
    </source>
</reference>
<dbReference type="RefSeq" id="WP_121255923.1">
    <property type="nucleotide sequence ID" value="NZ_RBIL01000002.1"/>
</dbReference>
<dbReference type="InterPro" id="IPR025877">
    <property type="entry name" value="MobA-like_NTP_Trfase"/>
</dbReference>
<evidence type="ECO:0000259" key="1">
    <source>
        <dbReference type="Pfam" id="PF12804"/>
    </source>
</evidence>
<gene>
    <name evidence="2" type="ORF">C8N24_5421</name>
</gene>
<dbReference type="OrthoDB" id="4427994at2"/>
<protein>
    <submittedName>
        <fullName evidence="2">Molybdenum cofactor cytidylyltransferase/nicotine blue oxidoreductase</fullName>
    </submittedName>
</protein>
<sequence length="187" mass="19260">MPVGLILAAGAGRRFGAATKQLAELHGRPLLAHALAAMAAVPELDRVVVVLGHDADAIRAAVDFGAAEVVIADDWADGQAASLRRGLTAARDADAVVVTLGDQPFITPAVISAALGQLDGYDAVRALYDGRPGHPVVLGPPVLAAADELHGDQGARELLARFSVRKWDASALADAVDVDTPEELQAL</sequence>
<accession>A0A660L757</accession>
<dbReference type="Proteomes" id="UP000278962">
    <property type="component" value="Unassembled WGS sequence"/>
</dbReference>
<dbReference type="Pfam" id="PF12804">
    <property type="entry name" value="NTP_transf_3"/>
    <property type="match status" value="1"/>
</dbReference>
<feature type="domain" description="MobA-like NTP transferase" evidence="1">
    <location>
        <begin position="4"/>
        <end position="161"/>
    </location>
</feature>
<comment type="caution">
    <text evidence="2">The sequence shown here is derived from an EMBL/GenBank/DDBJ whole genome shotgun (WGS) entry which is preliminary data.</text>
</comment>
<proteinExistence type="predicted"/>
<dbReference type="GO" id="GO:0016779">
    <property type="term" value="F:nucleotidyltransferase activity"/>
    <property type="evidence" value="ECO:0007669"/>
    <property type="project" value="UniProtKB-KW"/>
</dbReference>
<dbReference type="AlphaFoldDB" id="A0A660L757"/>
<dbReference type="PANTHER" id="PTHR43777:SF1">
    <property type="entry name" value="MOLYBDENUM COFACTOR CYTIDYLYLTRANSFERASE"/>
    <property type="match status" value="1"/>
</dbReference>
<evidence type="ECO:0000313" key="2">
    <source>
        <dbReference type="EMBL" id="RKQ87400.1"/>
    </source>
</evidence>
<dbReference type="PANTHER" id="PTHR43777">
    <property type="entry name" value="MOLYBDENUM COFACTOR CYTIDYLYLTRANSFERASE"/>
    <property type="match status" value="1"/>
</dbReference>
<keyword evidence="2" id="KW-0548">Nucleotidyltransferase</keyword>
<name>A0A660L757_9ACTN</name>
<evidence type="ECO:0000313" key="3">
    <source>
        <dbReference type="Proteomes" id="UP000278962"/>
    </source>
</evidence>
<dbReference type="InterPro" id="IPR029044">
    <property type="entry name" value="Nucleotide-diphossugar_trans"/>
</dbReference>
<dbReference type="Gene3D" id="3.90.550.10">
    <property type="entry name" value="Spore Coat Polysaccharide Biosynthesis Protein SpsA, Chain A"/>
    <property type="match status" value="1"/>
</dbReference>
<dbReference type="SUPFAM" id="SSF53448">
    <property type="entry name" value="Nucleotide-diphospho-sugar transferases"/>
    <property type="match status" value="1"/>
</dbReference>
<keyword evidence="2" id="KW-0808">Transferase</keyword>
<keyword evidence="3" id="KW-1185">Reference proteome</keyword>
<dbReference type="EMBL" id="RBIL01000002">
    <property type="protein sequence ID" value="RKQ87400.1"/>
    <property type="molecule type" value="Genomic_DNA"/>
</dbReference>